<feature type="transmembrane region" description="Helical" evidence="6">
    <location>
        <begin position="336"/>
        <end position="359"/>
    </location>
</feature>
<feature type="transmembrane region" description="Helical" evidence="6">
    <location>
        <begin position="121"/>
        <end position="140"/>
    </location>
</feature>
<feature type="domain" description="Amino acid transporter transmembrane" evidence="7">
    <location>
        <begin position="41"/>
        <end position="430"/>
    </location>
</feature>
<feature type="transmembrane region" description="Helical" evidence="6">
    <location>
        <begin position="73"/>
        <end position="94"/>
    </location>
</feature>
<comment type="subcellular location">
    <subcellularLocation>
        <location evidence="1">Membrane</location>
        <topology evidence="1">Multi-pass membrane protein</topology>
    </subcellularLocation>
</comment>
<protein>
    <submittedName>
        <fullName evidence="8">Amino acid transporter, transmembrane domain-containing protein</fullName>
    </submittedName>
</protein>
<dbReference type="PANTHER" id="PTHR22950">
    <property type="entry name" value="AMINO ACID TRANSPORTER"/>
    <property type="match status" value="1"/>
</dbReference>
<reference evidence="8" key="1">
    <citation type="submission" date="2022-06" db="EMBL/GenBank/DDBJ databases">
        <title>Complete genome sequences of two strains of the flax pathogen Septoria linicola.</title>
        <authorList>
            <person name="Lapalu N."/>
            <person name="Simon A."/>
            <person name="Demenou B."/>
            <person name="Paumier D."/>
            <person name="Guillot M.-P."/>
            <person name="Gout L."/>
            <person name="Valade R."/>
        </authorList>
    </citation>
    <scope>NUCLEOTIDE SEQUENCE</scope>
    <source>
        <strain evidence="8">SE15195</strain>
    </source>
</reference>
<feature type="transmembrane region" description="Helical" evidence="6">
    <location>
        <begin position="218"/>
        <end position="242"/>
    </location>
</feature>
<dbReference type="GO" id="GO:0015179">
    <property type="term" value="F:L-amino acid transmembrane transporter activity"/>
    <property type="evidence" value="ECO:0007669"/>
    <property type="project" value="TreeGrafter"/>
</dbReference>
<dbReference type="GO" id="GO:0016020">
    <property type="term" value="C:membrane"/>
    <property type="evidence" value="ECO:0007669"/>
    <property type="project" value="UniProtKB-SubCell"/>
</dbReference>
<evidence type="ECO:0000256" key="6">
    <source>
        <dbReference type="SAM" id="Phobius"/>
    </source>
</evidence>
<feature type="transmembrane region" description="Helical" evidence="6">
    <location>
        <begin position="254"/>
        <end position="277"/>
    </location>
</feature>
<feature type="transmembrane region" description="Helical" evidence="6">
    <location>
        <begin position="178"/>
        <end position="198"/>
    </location>
</feature>
<proteinExistence type="inferred from homology"/>
<evidence type="ECO:0000256" key="3">
    <source>
        <dbReference type="ARBA" id="ARBA00022692"/>
    </source>
</evidence>
<evidence type="ECO:0000256" key="5">
    <source>
        <dbReference type="ARBA" id="ARBA00023136"/>
    </source>
</evidence>
<keyword evidence="5 6" id="KW-0472">Membrane</keyword>
<dbReference type="EMBL" id="CP099421">
    <property type="protein sequence ID" value="USW52900.1"/>
    <property type="molecule type" value="Genomic_DNA"/>
</dbReference>
<evidence type="ECO:0000256" key="1">
    <source>
        <dbReference type="ARBA" id="ARBA00004141"/>
    </source>
</evidence>
<feature type="transmembrane region" description="Helical" evidence="6">
    <location>
        <begin position="365"/>
        <end position="388"/>
    </location>
</feature>
<name>A0A9Q9AUR8_9PEZI</name>
<dbReference type="InterPro" id="IPR013057">
    <property type="entry name" value="AA_transpt_TM"/>
</dbReference>
<dbReference type="Pfam" id="PF01490">
    <property type="entry name" value="Aa_trans"/>
    <property type="match status" value="1"/>
</dbReference>
<dbReference type="Proteomes" id="UP001056384">
    <property type="component" value="Chromosome 4"/>
</dbReference>
<evidence type="ECO:0000313" key="8">
    <source>
        <dbReference type="EMBL" id="USW52900.1"/>
    </source>
</evidence>
<feature type="transmembrane region" description="Helical" evidence="6">
    <location>
        <begin position="409"/>
        <end position="430"/>
    </location>
</feature>
<keyword evidence="4 6" id="KW-1133">Transmembrane helix</keyword>
<sequence>MRKFERVSASSYDAGVGSPIDDYHDRDVFGHEQYHDIKYKTLSWQIVAILMIAEIVSNGMLSLPSSLATVGMVPGLILIIFLGVFAAYTSLLLVRFKLRHPEVHNMGDAGRIMFGPIGREIFAFGTLLFAVLLAGGQMLSGQIALAALSDNGLCNISFTGIFAVATFLCALPRTYDNLGWLSIPSVLSITIAGIVGMAGAGAHPVEGRSVVAARSSDFYTAFFSITNPVFAYCGHFMFFALMSEMKRPQDAIKAAYTLQGFATTYYAIFAGVTYGFIGSAVLSPSFSSLETAWSKAAYGIALPNLLIAGALYVHTASKILFVRFFRGSRHLHDHTIIGWGAWVGLVAFMSGISFLLAVGVPIFNYLLGITASAFAAWFTYGIAGMFWLHDSYHDGNGFQTWRRKWTSTLSAVLTIIAGLFICIAGLYVTIRAIVDAYADGTITAPFSC</sequence>
<keyword evidence="3 6" id="KW-0812">Transmembrane</keyword>
<evidence type="ECO:0000256" key="4">
    <source>
        <dbReference type="ARBA" id="ARBA00022989"/>
    </source>
</evidence>
<accession>A0A9Q9AUR8</accession>
<dbReference type="PANTHER" id="PTHR22950:SF461">
    <property type="entry name" value="AMINO ACID TRANSPORTER TRANSMEMBRANE DOMAIN-CONTAINING PROTEIN"/>
    <property type="match status" value="1"/>
</dbReference>
<evidence type="ECO:0000256" key="2">
    <source>
        <dbReference type="ARBA" id="ARBA00008066"/>
    </source>
</evidence>
<feature type="transmembrane region" description="Helical" evidence="6">
    <location>
        <begin position="42"/>
        <end position="61"/>
    </location>
</feature>
<organism evidence="8 9">
    <name type="scientific">Septoria linicola</name>
    <dbReference type="NCBI Taxonomy" id="215465"/>
    <lineage>
        <taxon>Eukaryota</taxon>
        <taxon>Fungi</taxon>
        <taxon>Dikarya</taxon>
        <taxon>Ascomycota</taxon>
        <taxon>Pezizomycotina</taxon>
        <taxon>Dothideomycetes</taxon>
        <taxon>Dothideomycetidae</taxon>
        <taxon>Mycosphaerellales</taxon>
        <taxon>Mycosphaerellaceae</taxon>
        <taxon>Septoria</taxon>
    </lineage>
</organism>
<evidence type="ECO:0000313" key="9">
    <source>
        <dbReference type="Proteomes" id="UP001056384"/>
    </source>
</evidence>
<feature type="transmembrane region" description="Helical" evidence="6">
    <location>
        <begin position="152"/>
        <end position="171"/>
    </location>
</feature>
<gene>
    <name evidence="8" type="ORF">Slin15195_G062190</name>
</gene>
<keyword evidence="9" id="KW-1185">Reference proteome</keyword>
<comment type="similarity">
    <text evidence="2">Belongs to the amino acid/polyamine transporter 2 family.</text>
</comment>
<dbReference type="AlphaFoldDB" id="A0A9Q9AUR8"/>
<evidence type="ECO:0000259" key="7">
    <source>
        <dbReference type="Pfam" id="PF01490"/>
    </source>
</evidence>
<feature type="transmembrane region" description="Helical" evidence="6">
    <location>
        <begin position="297"/>
        <end position="315"/>
    </location>
</feature>
<dbReference type="OrthoDB" id="40134at2759"/>